<feature type="compositionally biased region" description="Basic residues" evidence="5">
    <location>
        <begin position="733"/>
        <end position="743"/>
    </location>
</feature>
<accession>A0A9R1W459</accession>
<feature type="compositionally biased region" description="Polar residues" evidence="5">
    <location>
        <begin position="680"/>
        <end position="689"/>
    </location>
</feature>
<feature type="region of interest" description="Disordered" evidence="5">
    <location>
        <begin position="627"/>
        <end position="768"/>
    </location>
</feature>
<protein>
    <recommendedName>
        <fullName evidence="6">SWIM-type domain-containing protein</fullName>
    </recommendedName>
</protein>
<dbReference type="EMBL" id="NBSK02000003">
    <property type="protein sequence ID" value="KAJ0216768.1"/>
    <property type="molecule type" value="Genomic_DNA"/>
</dbReference>
<feature type="compositionally biased region" description="Polar residues" evidence="5">
    <location>
        <begin position="746"/>
        <end position="755"/>
    </location>
</feature>
<keyword evidence="1" id="KW-0479">Metal-binding</keyword>
<dbReference type="AlphaFoldDB" id="A0A9R1W459"/>
<evidence type="ECO:0000256" key="4">
    <source>
        <dbReference type="PROSITE-ProRule" id="PRU00325"/>
    </source>
</evidence>
<dbReference type="Pfam" id="PF10551">
    <property type="entry name" value="MULE"/>
    <property type="match status" value="1"/>
</dbReference>
<proteinExistence type="predicted"/>
<dbReference type="GO" id="GO:0008270">
    <property type="term" value="F:zinc ion binding"/>
    <property type="evidence" value="ECO:0007669"/>
    <property type="project" value="UniProtKB-KW"/>
</dbReference>
<evidence type="ECO:0000256" key="3">
    <source>
        <dbReference type="ARBA" id="ARBA00022833"/>
    </source>
</evidence>
<name>A0A9R1W459_LACSA</name>
<feature type="compositionally biased region" description="Basic residues" evidence="5">
    <location>
        <begin position="633"/>
        <end position="644"/>
    </location>
</feature>
<dbReference type="InterPro" id="IPR007527">
    <property type="entry name" value="Znf_SWIM"/>
</dbReference>
<evidence type="ECO:0000313" key="8">
    <source>
        <dbReference type="Proteomes" id="UP000235145"/>
    </source>
</evidence>
<evidence type="ECO:0000256" key="5">
    <source>
        <dbReference type="SAM" id="MobiDB-lite"/>
    </source>
</evidence>
<dbReference type="PROSITE" id="PS50966">
    <property type="entry name" value="ZF_SWIM"/>
    <property type="match status" value="1"/>
</dbReference>
<dbReference type="InterPro" id="IPR006564">
    <property type="entry name" value="Znf_PMZ"/>
</dbReference>
<evidence type="ECO:0000256" key="1">
    <source>
        <dbReference type="ARBA" id="ARBA00022723"/>
    </source>
</evidence>
<evidence type="ECO:0000259" key="6">
    <source>
        <dbReference type="PROSITE" id="PS50966"/>
    </source>
</evidence>
<dbReference type="PANTHER" id="PTHR31973:SF187">
    <property type="entry name" value="MUTATOR TRANSPOSASE MUDRA PROTEIN"/>
    <property type="match status" value="1"/>
</dbReference>
<organism evidence="7 8">
    <name type="scientific">Lactuca sativa</name>
    <name type="common">Garden lettuce</name>
    <dbReference type="NCBI Taxonomy" id="4236"/>
    <lineage>
        <taxon>Eukaryota</taxon>
        <taxon>Viridiplantae</taxon>
        <taxon>Streptophyta</taxon>
        <taxon>Embryophyta</taxon>
        <taxon>Tracheophyta</taxon>
        <taxon>Spermatophyta</taxon>
        <taxon>Magnoliopsida</taxon>
        <taxon>eudicotyledons</taxon>
        <taxon>Gunneridae</taxon>
        <taxon>Pentapetalae</taxon>
        <taxon>asterids</taxon>
        <taxon>campanulids</taxon>
        <taxon>Asterales</taxon>
        <taxon>Asteraceae</taxon>
        <taxon>Cichorioideae</taxon>
        <taxon>Cichorieae</taxon>
        <taxon>Lactucinae</taxon>
        <taxon>Lactuca</taxon>
    </lineage>
</organism>
<feature type="compositionally biased region" description="Acidic residues" evidence="5">
    <location>
        <begin position="940"/>
        <end position="1002"/>
    </location>
</feature>
<feature type="region of interest" description="Disordered" evidence="5">
    <location>
        <begin position="940"/>
        <end position="1044"/>
    </location>
</feature>
<keyword evidence="8" id="KW-1185">Reference proteome</keyword>
<gene>
    <name evidence="7" type="ORF">LSAT_V11C300122570</name>
</gene>
<keyword evidence="2 4" id="KW-0863">Zinc-finger</keyword>
<dbReference type="Proteomes" id="UP000235145">
    <property type="component" value="Unassembled WGS sequence"/>
</dbReference>
<keyword evidence="3" id="KW-0862">Zinc</keyword>
<dbReference type="SMART" id="SM00575">
    <property type="entry name" value="ZnF_PMZ"/>
    <property type="match status" value="1"/>
</dbReference>
<dbReference type="InterPro" id="IPR018289">
    <property type="entry name" value="MULE_transposase_dom"/>
</dbReference>
<feature type="compositionally biased region" description="Basic and acidic residues" evidence="5">
    <location>
        <begin position="758"/>
        <end position="768"/>
    </location>
</feature>
<reference evidence="7 8" key="1">
    <citation type="journal article" date="2017" name="Nat. Commun.">
        <title>Genome assembly with in vitro proximity ligation data and whole-genome triplication in lettuce.</title>
        <authorList>
            <person name="Reyes-Chin-Wo S."/>
            <person name="Wang Z."/>
            <person name="Yang X."/>
            <person name="Kozik A."/>
            <person name="Arikit S."/>
            <person name="Song C."/>
            <person name="Xia L."/>
            <person name="Froenicke L."/>
            <person name="Lavelle D.O."/>
            <person name="Truco M.J."/>
            <person name="Xia R."/>
            <person name="Zhu S."/>
            <person name="Xu C."/>
            <person name="Xu H."/>
            <person name="Xu X."/>
            <person name="Cox K."/>
            <person name="Korf I."/>
            <person name="Meyers B.C."/>
            <person name="Michelmore R.W."/>
        </authorList>
    </citation>
    <scope>NUCLEOTIDE SEQUENCE [LARGE SCALE GENOMIC DNA]</scope>
    <source>
        <strain evidence="8">cv. Salinas</strain>
        <tissue evidence="7">Seedlings</tissue>
    </source>
</reference>
<dbReference type="PANTHER" id="PTHR31973">
    <property type="entry name" value="POLYPROTEIN, PUTATIVE-RELATED"/>
    <property type="match status" value="1"/>
</dbReference>
<feature type="compositionally biased region" description="Polar residues" evidence="5">
    <location>
        <begin position="1034"/>
        <end position="1044"/>
    </location>
</feature>
<comment type="caution">
    <text evidence="7">The sequence shown here is derived from an EMBL/GenBank/DDBJ whole genome shotgun (WGS) entry which is preliminary data.</text>
</comment>
<dbReference type="Pfam" id="PF04434">
    <property type="entry name" value="SWIM"/>
    <property type="match status" value="1"/>
</dbReference>
<evidence type="ECO:0000313" key="7">
    <source>
        <dbReference type="EMBL" id="KAJ0216768.1"/>
    </source>
</evidence>
<sequence>MDVLMQEGVMASSDEGYAGPFAGIHEPFDGLTEMDFELHSIYMDHEPKEEFVSSLDKCKDIFLNVLLSDENLRNSSMTYEIRAQVYHATDWQSDEDEQEDKMVPKLGDIFESPAQLKFCVTNYAVSHGYRIYFEKCDSKRIVARCGNRKEDNKCLFRIYATWMYKEISFQIKAMNSDHNCSRQFKFGSIVSPEWIGRHYVTEIANKPKMKLQEMIDDIRQRYRCVVSIGQVRRARKWAKNLIEGKLTEHYARIWDYAYELLRSNLRSTCQVGVTTNPDGKNYFHRFYICFKALSVSWKRGCRRVIGLDGCFLKGQVKGELLTAIGRDANNQVYPIAWAVVDVENKSNWTWFLELLSGNLDLIDGKGLVVISNQHKGLLQSIKDILPHAEHRQCAPHIYANFRKAYIGLEFKKLFWAAVMSCVVGDFKRHMDKIKKLNTSVYEHLMSKETQTWCRAYMSIGYACEAVENGISECFNSIIVDARKKSLITMLEEIRIYIMDRFPHMIEESTKWNTRICPAVLKKMKLFGKNMRFWLIIDSQQHVFKARRGCDSYMVDLDGRHCTCRLWDLAGIPCVHAIATINYIHQTSEEYIDDMFSKEQFLKCYSANISPVNGSNLWLQTEYIKPLPPVSRRMPGRPKVNRRRHVTENDGRVHTPRTVRRDARMQPGNLSLCHQRRNEGQGRNNMNLSCDRSERQEPVPMPPKKKGRPRKEQFEPSQASCDRSERQEAVPMPLKKKGRPRKKVHSDPNQASGSKSIKSKNDGLDGHVEGRGCEEQVKDLFDNEDIDDDSLVDMMCTFEASLSQPKDNYQKNDGFQDAMDAIIQSILHANDDKGVEEVEPDLTKKLDEVEDAMDAILKGTDEKRNASDVLPEMVMLDLENVADLLGAGYSMTEIESLRGFKVELDDMPTVKMDVNEVEDIPYVDGVMEGNEDDGLINDVVEENEGDGEGDDADEVAGEGDGEVDGDGAGEGDGEGDGAGEDDGEGDGAGEDDAADMEGNDVDDEGHVPPRRTRKPSERIILQKLKKPCFDKDGRGSTSSYPVDLE</sequence>
<feature type="domain" description="SWIM-type" evidence="6">
    <location>
        <begin position="552"/>
        <end position="584"/>
    </location>
</feature>
<feature type="compositionally biased region" description="Basic and acidic residues" evidence="5">
    <location>
        <begin position="645"/>
        <end position="663"/>
    </location>
</feature>
<evidence type="ECO:0000256" key="2">
    <source>
        <dbReference type="ARBA" id="ARBA00022771"/>
    </source>
</evidence>